<reference evidence="2 3" key="1">
    <citation type="submission" date="2016-03" db="EMBL/GenBank/DDBJ databases">
        <title>Microsymbionts genomes from the relict species Vavilovia formosa (Stev.) Fed.</title>
        <authorList>
            <person name="Kopat V."/>
            <person name="Chirak E."/>
            <person name="Kimeklis A."/>
            <person name="Andronov E."/>
        </authorList>
    </citation>
    <scope>NUCLEOTIDE SEQUENCE [LARGE SCALE GENOMIC DNA]</scope>
    <source>
        <strain evidence="2 3">Vaf07</strain>
    </source>
</reference>
<dbReference type="PANTHER" id="PTHR30273">
    <property type="entry name" value="PERIPLASMIC SIGNAL SENSOR AND SIGMA FACTOR ACTIVATOR FECR-RELATED"/>
    <property type="match status" value="1"/>
</dbReference>
<dbReference type="GO" id="GO:0016989">
    <property type="term" value="F:sigma factor antagonist activity"/>
    <property type="evidence" value="ECO:0007669"/>
    <property type="project" value="TreeGrafter"/>
</dbReference>
<keyword evidence="3" id="KW-1185">Reference proteome</keyword>
<evidence type="ECO:0000313" key="2">
    <source>
        <dbReference type="EMBL" id="KZD23819.1"/>
    </source>
</evidence>
<protein>
    <recommendedName>
        <fullName evidence="1">FecR protein domain-containing protein</fullName>
    </recommendedName>
</protein>
<organism evidence="2 3">
    <name type="scientific">Tardiphaga robiniae</name>
    <dbReference type="NCBI Taxonomy" id="943830"/>
    <lineage>
        <taxon>Bacteria</taxon>
        <taxon>Pseudomonadati</taxon>
        <taxon>Pseudomonadota</taxon>
        <taxon>Alphaproteobacteria</taxon>
        <taxon>Hyphomicrobiales</taxon>
        <taxon>Nitrobacteraceae</taxon>
        <taxon>Tardiphaga</taxon>
    </lineage>
</organism>
<dbReference type="Pfam" id="PF04773">
    <property type="entry name" value="FecR"/>
    <property type="match status" value="1"/>
</dbReference>
<dbReference type="Gene3D" id="3.55.50.30">
    <property type="match status" value="1"/>
</dbReference>
<comment type="caution">
    <text evidence="2">The sequence shown here is derived from an EMBL/GenBank/DDBJ whole genome shotgun (WGS) entry which is preliminary data.</text>
</comment>
<sequence length="243" mass="25710">MGRRAFLGGAVAASAAGAAVLVARPPLGLWPSLSELAADYRTATGEQRQVVLADNTSIDMNTQTSIAIRSSEDGGSGIDLISGEAVFSAPAQSSGQFAVHAANGRIVANDARFNVRYQDNGVCVTCLKGEVRIEQGSAMLSLSPQRQAVYSDRGISSVMVADPAHVTAWQEGVVIFQLTPVSEVVTEVNRYRSGKIILTNQQLGRRLFNARLRIANIDLVVSRIEQVFGARATTLPGGITLLG</sequence>
<proteinExistence type="predicted"/>
<evidence type="ECO:0000259" key="1">
    <source>
        <dbReference type="Pfam" id="PF04773"/>
    </source>
</evidence>
<dbReference type="STRING" id="943830.A4A58_26125"/>
<dbReference type="AlphaFoldDB" id="A0A163ZSS3"/>
<dbReference type="EMBL" id="LVYV01000008">
    <property type="protein sequence ID" value="KZD23819.1"/>
    <property type="molecule type" value="Genomic_DNA"/>
</dbReference>
<dbReference type="InterPro" id="IPR006860">
    <property type="entry name" value="FecR"/>
</dbReference>
<accession>A0A163ZSS3</accession>
<dbReference type="Proteomes" id="UP000076574">
    <property type="component" value="Unassembled WGS sequence"/>
</dbReference>
<gene>
    <name evidence="2" type="ORF">A4A58_26125</name>
</gene>
<feature type="domain" description="FecR protein" evidence="1">
    <location>
        <begin position="39"/>
        <end position="132"/>
    </location>
</feature>
<dbReference type="PANTHER" id="PTHR30273:SF2">
    <property type="entry name" value="PROTEIN FECR"/>
    <property type="match status" value="1"/>
</dbReference>
<evidence type="ECO:0000313" key="3">
    <source>
        <dbReference type="Proteomes" id="UP000076574"/>
    </source>
</evidence>
<dbReference type="Gene3D" id="2.60.120.1440">
    <property type="match status" value="1"/>
</dbReference>
<dbReference type="InterPro" id="IPR012373">
    <property type="entry name" value="Ferrdict_sens_TM"/>
</dbReference>
<name>A0A163ZSS3_9BRAD</name>